<dbReference type="Proteomes" id="UP000050741">
    <property type="component" value="Unassembled WGS sequence"/>
</dbReference>
<evidence type="ECO:0000256" key="8">
    <source>
        <dbReference type="ARBA" id="ARBA00023242"/>
    </source>
</evidence>
<keyword evidence="7" id="KW-0067">ATP-binding</keyword>
<dbReference type="Pfam" id="PF24419">
    <property type="entry name" value="Cupin_NOL9"/>
    <property type="match status" value="1"/>
</dbReference>
<evidence type="ECO:0000313" key="13">
    <source>
        <dbReference type="Proteomes" id="UP000050741"/>
    </source>
</evidence>
<dbReference type="Pfam" id="PF16575">
    <property type="entry name" value="CLP1_P"/>
    <property type="match status" value="1"/>
</dbReference>
<dbReference type="SUPFAM" id="SSF52540">
    <property type="entry name" value="P-loop containing nucleoside triphosphate hydrolases"/>
    <property type="match status" value="1"/>
</dbReference>
<keyword evidence="8" id="KW-0539">Nucleus</keyword>
<dbReference type="PANTHER" id="PTHR12755">
    <property type="entry name" value="CLEAVAGE/POLYADENYLATION FACTOR IA SUBUNIT CLP1P"/>
    <property type="match status" value="1"/>
</dbReference>
<keyword evidence="5" id="KW-0547">Nucleotide-binding</keyword>
<accession>A0A183BLC1</accession>
<dbReference type="InterPro" id="IPR027417">
    <property type="entry name" value="P-loop_NTPase"/>
</dbReference>
<dbReference type="AlphaFoldDB" id="A0A183BLC1"/>
<evidence type="ECO:0000256" key="3">
    <source>
        <dbReference type="ARBA" id="ARBA00022552"/>
    </source>
</evidence>
<evidence type="ECO:0000256" key="7">
    <source>
        <dbReference type="ARBA" id="ARBA00022840"/>
    </source>
</evidence>
<evidence type="ECO:0000313" key="14">
    <source>
        <dbReference type="WBParaSite" id="GPLIN_000140600"/>
    </source>
</evidence>
<dbReference type="Pfam" id="PF25467">
    <property type="entry name" value="NOL9_C"/>
    <property type="match status" value="1"/>
</dbReference>
<keyword evidence="13" id="KW-1185">Reference proteome</keyword>
<name>A0A183BLC1_GLOPA</name>
<dbReference type="InterPro" id="IPR045116">
    <property type="entry name" value="Clp1/Grc3"/>
</dbReference>
<keyword evidence="6" id="KW-0418">Kinase</keyword>
<dbReference type="GO" id="GO:0000448">
    <property type="term" value="P:cleavage in ITS2 between 5.8S rRNA and LSU-rRNA of tricistronic rRNA transcript (SSU-rRNA, 5.8S rRNA, LSU-rRNA)"/>
    <property type="evidence" value="ECO:0007669"/>
    <property type="project" value="TreeGrafter"/>
</dbReference>
<feature type="domain" description="NOL9 N-terminal" evidence="11">
    <location>
        <begin position="31"/>
        <end position="158"/>
    </location>
</feature>
<comment type="subcellular location">
    <subcellularLocation>
        <location evidence="1">Nucleus</location>
        <location evidence="1">Nucleolus</location>
    </subcellularLocation>
</comment>
<evidence type="ECO:0000256" key="1">
    <source>
        <dbReference type="ARBA" id="ARBA00004604"/>
    </source>
</evidence>
<reference evidence="14" key="3">
    <citation type="submission" date="2016-06" db="UniProtKB">
        <authorList>
            <consortium name="WormBaseParasite"/>
        </authorList>
    </citation>
    <scope>IDENTIFICATION</scope>
</reference>
<feature type="domain" description="Clp1 P-loop" evidence="10">
    <location>
        <begin position="213"/>
        <end position="262"/>
    </location>
</feature>
<keyword evidence="4" id="KW-0808">Transferase</keyword>
<evidence type="ECO:0000256" key="9">
    <source>
        <dbReference type="ARBA" id="ARBA00071212"/>
    </source>
</evidence>
<dbReference type="GO" id="GO:0051731">
    <property type="term" value="F:polynucleotide 5'-hydroxyl-kinase activity"/>
    <property type="evidence" value="ECO:0007669"/>
    <property type="project" value="InterPro"/>
</dbReference>
<protein>
    <recommendedName>
        <fullName evidence="9">Polynucleotide 5'-hydroxyl-kinase NOL9</fullName>
    </recommendedName>
</protein>
<reference evidence="13" key="2">
    <citation type="submission" date="2014-05" db="EMBL/GenBank/DDBJ databases">
        <title>The genome and life-stage specific transcriptomes of Globodera pallida elucidate key aspects of plant parasitism by a cyst nematode.</title>
        <authorList>
            <person name="Cotton J.A."/>
            <person name="Lilley C.J."/>
            <person name="Jones L.M."/>
            <person name="Kikuchi T."/>
            <person name="Reid A.J."/>
            <person name="Thorpe P."/>
            <person name="Tsai I.J."/>
            <person name="Beasley H."/>
            <person name="Blok V."/>
            <person name="Cock P.J.A."/>
            <person name="Van den Akker S.E."/>
            <person name="Holroyd N."/>
            <person name="Hunt M."/>
            <person name="Mantelin S."/>
            <person name="Naghra H."/>
            <person name="Pain A."/>
            <person name="Palomares-Rius J.E."/>
            <person name="Zarowiecki M."/>
            <person name="Berriman M."/>
            <person name="Jones J.T."/>
            <person name="Urwin P.E."/>
        </authorList>
    </citation>
    <scope>NUCLEOTIDE SEQUENCE [LARGE SCALE GENOMIC DNA]</scope>
    <source>
        <strain evidence="13">Lindley</strain>
    </source>
</reference>
<comment type="similarity">
    <text evidence="2">Belongs to the Clp1 family. NOL9/GRC3 subfamily.</text>
</comment>
<dbReference type="InterPro" id="IPR032319">
    <property type="entry name" value="CLP1_P"/>
</dbReference>
<evidence type="ECO:0000256" key="4">
    <source>
        <dbReference type="ARBA" id="ARBA00022679"/>
    </source>
</evidence>
<keyword evidence="3" id="KW-0698">rRNA processing</keyword>
<dbReference type="Gene3D" id="3.40.50.300">
    <property type="entry name" value="P-loop containing nucleotide triphosphate hydrolases"/>
    <property type="match status" value="1"/>
</dbReference>
<dbReference type="GO" id="GO:0005524">
    <property type="term" value="F:ATP binding"/>
    <property type="evidence" value="ECO:0007669"/>
    <property type="project" value="UniProtKB-KW"/>
</dbReference>
<feature type="domain" description="NOL9 C-terminal" evidence="12">
    <location>
        <begin position="463"/>
        <end position="503"/>
    </location>
</feature>
<dbReference type="InterPro" id="IPR057573">
    <property type="entry name" value="NOL9_N"/>
</dbReference>
<dbReference type="WBParaSite" id="GPLIN_000140600">
    <property type="protein sequence ID" value="GPLIN_000140600"/>
    <property type="gene ID" value="GPLIN_000140600"/>
</dbReference>
<evidence type="ECO:0000256" key="5">
    <source>
        <dbReference type="ARBA" id="ARBA00022741"/>
    </source>
</evidence>
<reference evidence="13" key="1">
    <citation type="submission" date="2013-12" db="EMBL/GenBank/DDBJ databases">
        <authorList>
            <person name="Aslett M."/>
        </authorList>
    </citation>
    <scope>NUCLEOTIDE SEQUENCE [LARGE SCALE GENOMIC DNA]</scope>
    <source>
        <strain evidence="13">Lindley</strain>
    </source>
</reference>
<evidence type="ECO:0000259" key="12">
    <source>
        <dbReference type="Pfam" id="PF25467"/>
    </source>
</evidence>
<evidence type="ECO:0000259" key="11">
    <source>
        <dbReference type="Pfam" id="PF24419"/>
    </source>
</evidence>
<dbReference type="GO" id="GO:0005730">
    <property type="term" value="C:nucleolus"/>
    <property type="evidence" value="ECO:0007669"/>
    <property type="project" value="UniProtKB-SubCell"/>
</dbReference>
<organism evidence="13 14">
    <name type="scientific">Globodera pallida</name>
    <name type="common">Potato cyst nematode worm</name>
    <name type="synonym">Heterodera pallida</name>
    <dbReference type="NCBI Taxonomy" id="36090"/>
    <lineage>
        <taxon>Eukaryota</taxon>
        <taxon>Metazoa</taxon>
        <taxon>Ecdysozoa</taxon>
        <taxon>Nematoda</taxon>
        <taxon>Chromadorea</taxon>
        <taxon>Rhabditida</taxon>
        <taxon>Tylenchina</taxon>
        <taxon>Tylenchomorpha</taxon>
        <taxon>Tylenchoidea</taxon>
        <taxon>Heteroderidae</taxon>
        <taxon>Heteroderinae</taxon>
        <taxon>Globodera</taxon>
    </lineage>
</organism>
<evidence type="ECO:0000256" key="6">
    <source>
        <dbReference type="ARBA" id="ARBA00022777"/>
    </source>
</evidence>
<sequence>MQPTLISLPHLYSTVGNDGRFVQCPCTDPSYTILVFGRTSTVFLSGAFSFQVLYGCVSVNGFLFTSGRFNAANFVTVSIPLGHLPASFSVCDELSAEIHIERIQSRLREFLNDSRQILPFIEEHKPVAILLVKLEMDIVTHFVKQQFKSLVNIFPPVGKQLGPYLFCLNIAESSWSLANIESLRNLEEGYRRVLLRIGKVLQMEDCCVIPIIGNKGVGKSTMCRYLLNSLNSRRVFLLDLDVGQSELSPPGCVSLFETNKPLIDLGYDLMLKIIRIIKPNLISCIDMVGAGIGFEVPKQLLKITSRIRRTGDHPQLPALGNAAVLRNLLVVAYFAQTFRQFKMKTPTVGADLRLADTLATYRLPFRSVSIYIHPELINNEDSFILSVLNCSFVALCRVEKENEKWFERRHLLGDTSLPSRLLLRPRVVDADAAPSPNRGENLLEDGEIIEPTEWTDGAKQLPILRCIGFGLVRAVNPDRKLFYVITPVEQRHLGQVDVLALGHCLNTPELIFSTNPYGEAVPYLVELQQNKAIDERHKKLFSPLRVVTGSKRTAHYARLIHQQTHAIKRVRRV</sequence>
<dbReference type="PANTHER" id="PTHR12755:SF3">
    <property type="entry name" value="POLYNUCLEOTIDE 5'-HYDROXYL-KINASE NOL9"/>
    <property type="match status" value="1"/>
</dbReference>
<evidence type="ECO:0000259" key="10">
    <source>
        <dbReference type="Pfam" id="PF16575"/>
    </source>
</evidence>
<proteinExistence type="inferred from homology"/>
<evidence type="ECO:0000256" key="2">
    <source>
        <dbReference type="ARBA" id="ARBA00011003"/>
    </source>
</evidence>
<dbReference type="InterPro" id="IPR057570">
    <property type="entry name" value="NOL9_C"/>
</dbReference>